<protein>
    <submittedName>
        <fullName evidence="2">Uncharacterized protein</fullName>
    </submittedName>
</protein>
<dbReference type="AlphaFoldDB" id="A0A076EBF2"/>
<sequence length="134" mass="14670">MNSWSFGKGCLRMESLVLASAVVDHLAPTTTRYRPVRVNRLARDLVPTPPPSIHVRAVATWVSIFPLVTLGMTVMALSGPITAAWPTWLRALSLTGVVVPTAVYLVVPRVLAVSVRWMSWRRGRSAAAEPGERL</sequence>
<evidence type="ECO:0000313" key="3">
    <source>
        <dbReference type="Proteomes" id="UP000028488"/>
    </source>
</evidence>
<dbReference type="eggNOG" id="COG3224">
    <property type="taxonomic scope" value="Bacteria"/>
</dbReference>
<accession>A0A076EBF2</accession>
<organism evidence="2 3">
    <name type="scientific">Rhodococcus opacus</name>
    <name type="common">Nocardia opaca</name>
    <dbReference type="NCBI Taxonomy" id="37919"/>
    <lineage>
        <taxon>Bacteria</taxon>
        <taxon>Bacillati</taxon>
        <taxon>Actinomycetota</taxon>
        <taxon>Actinomycetes</taxon>
        <taxon>Mycobacteriales</taxon>
        <taxon>Nocardiaceae</taxon>
        <taxon>Rhodococcus</taxon>
    </lineage>
</organism>
<evidence type="ECO:0000256" key="1">
    <source>
        <dbReference type="SAM" id="Phobius"/>
    </source>
</evidence>
<gene>
    <name evidence="2" type="ORF">EP51_02970</name>
</gene>
<feature type="transmembrane region" description="Helical" evidence="1">
    <location>
        <begin position="91"/>
        <end position="112"/>
    </location>
</feature>
<proteinExistence type="predicted"/>
<dbReference type="Proteomes" id="UP000028488">
    <property type="component" value="Chromosome"/>
</dbReference>
<keyword evidence="1" id="KW-0472">Membrane</keyword>
<keyword evidence="1" id="KW-1133">Transmembrane helix</keyword>
<feature type="transmembrane region" description="Helical" evidence="1">
    <location>
        <begin position="58"/>
        <end position="85"/>
    </location>
</feature>
<dbReference type="EMBL" id="CP008947">
    <property type="protein sequence ID" value="AII03625.1"/>
    <property type="molecule type" value="Genomic_DNA"/>
</dbReference>
<name>A0A076EBF2_RHOOP</name>
<reference evidence="2 3" key="1">
    <citation type="submission" date="2014-07" db="EMBL/GenBank/DDBJ databases">
        <title>Genome Sequence of Rhodococcus opacus Strain R7, a Biodegrader of Mono- and Polycyclic Aromatic Hydrocarbons.</title>
        <authorList>
            <person name="Di Gennaro P."/>
            <person name="Zampolli J."/>
            <person name="Presti I."/>
            <person name="Cappelletti M."/>
            <person name="D'Ursi P."/>
            <person name="Orro A."/>
            <person name="Mezzelani A."/>
            <person name="Milanesi L."/>
        </authorList>
    </citation>
    <scope>NUCLEOTIDE SEQUENCE [LARGE SCALE GENOMIC DNA]</scope>
    <source>
        <strain evidence="2 3">R7</strain>
    </source>
</reference>
<evidence type="ECO:0000313" key="2">
    <source>
        <dbReference type="EMBL" id="AII03625.1"/>
    </source>
</evidence>
<keyword evidence="1" id="KW-0812">Transmembrane</keyword>